<dbReference type="OrthoDB" id="193499at2759"/>
<dbReference type="EC" id="5.2.1.8" evidence="5"/>
<evidence type="ECO:0000256" key="8">
    <source>
        <dbReference type="ARBA" id="ARBA00022803"/>
    </source>
</evidence>
<dbReference type="PROSITE" id="PS50072">
    <property type="entry name" value="CSA_PPIASE_2"/>
    <property type="match status" value="1"/>
</dbReference>
<evidence type="ECO:0000256" key="4">
    <source>
        <dbReference type="ARBA" id="ARBA00010898"/>
    </source>
</evidence>
<dbReference type="InterPro" id="IPR029000">
    <property type="entry name" value="Cyclophilin-like_dom_sf"/>
</dbReference>
<reference evidence="12 13" key="1">
    <citation type="submission" date="2019-04" db="EMBL/GenBank/DDBJ databases">
        <title>Comparative genomics and transcriptomics to analyze fruiting body development in filamentous ascomycetes.</title>
        <authorList>
            <consortium name="DOE Joint Genome Institute"/>
            <person name="Lutkenhaus R."/>
            <person name="Traeger S."/>
            <person name="Breuer J."/>
            <person name="Kuo A."/>
            <person name="Lipzen A."/>
            <person name="Pangilinan J."/>
            <person name="Dilworth D."/>
            <person name="Sandor L."/>
            <person name="Poggeler S."/>
            <person name="Barry K."/>
            <person name="Grigoriev I.V."/>
            <person name="Nowrousian M."/>
        </authorList>
    </citation>
    <scope>NUCLEOTIDE SEQUENCE [LARGE SCALE GENOMIC DNA]</scope>
    <source>
        <strain evidence="12 13">CBS 389.68</strain>
    </source>
</reference>
<proteinExistence type="inferred from homology"/>
<dbReference type="InParanoid" id="A0A4S2MI36"/>
<keyword evidence="7" id="KW-0677">Repeat</keyword>
<sequence length="370" mass="41059">MAAETSQRPRVFLDISIGDARPERVVLELYSDIVPKTAENFRALCTGEKGIGKTGKPLHYKGSTFHRVIKRFMIQGGDFTAGNGSGGESIYGEKFEDENFQLKHEKPFLLSMANAGPGTNGSQFFITTVPTPHLDGKHVVFGEVIAGKGVVRKIEDGKTDTSDKPAKPVVIKDCGELTGSEREFSAQKSADITGDTFEDFPADEDPEMSGEKILEIATKIKDFGNAAFKSGDLDLGIEKYQKAIRYLTEHPVKEENDTDDLWNSLQQLRFACYNNAALLQNKQKMYRDAEESASKALNIPIGGKDEAKARYRRATARLSLKDEEGAVDDLKIAEKLAPEDGGVRVLLEDSKKRIAERKEREKQKLKKFFS</sequence>
<dbReference type="STRING" id="341454.A0A4S2MI36"/>
<keyword evidence="9" id="KW-0697">Rotamase</keyword>
<evidence type="ECO:0000256" key="2">
    <source>
        <dbReference type="ARBA" id="ARBA00002388"/>
    </source>
</evidence>
<dbReference type="Gene3D" id="2.40.100.10">
    <property type="entry name" value="Cyclophilin-like"/>
    <property type="match status" value="1"/>
</dbReference>
<dbReference type="InterPro" id="IPR019734">
    <property type="entry name" value="TPR_rpt"/>
</dbReference>
<dbReference type="PANTHER" id="PTHR11071:SF561">
    <property type="entry name" value="PEPTIDYL-PROLYL CIS-TRANS ISOMERASE D-RELATED"/>
    <property type="match status" value="1"/>
</dbReference>
<dbReference type="PANTHER" id="PTHR11071">
    <property type="entry name" value="PEPTIDYL-PROLYL CIS-TRANS ISOMERASE"/>
    <property type="match status" value="1"/>
</dbReference>
<protein>
    <recommendedName>
        <fullName evidence="5">peptidylprolyl isomerase</fullName>
        <ecNumber evidence="5">5.2.1.8</ecNumber>
    </recommendedName>
</protein>
<evidence type="ECO:0000313" key="12">
    <source>
        <dbReference type="EMBL" id="TGZ76443.1"/>
    </source>
</evidence>
<comment type="function">
    <text evidence="2">PPIases accelerate the folding of proteins. It catalyzes the cis-trans isomerization of proline imidic peptide bonds in oligopeptides.</text>
</comment>
<dbReference type="CDD" id="cd01926">
    <property type="entry name" value="cyclophilin_ABH_like"/>
    <property type="match status" value="1"/>
</dbReference>
<accession>A0A4S2MI36</accession>
<evidence type="ECO:0000256" key="6">
    <source>
        <dbReference type="ARBA" id="ARBA00022490"/>
    </source>
</evidence>
<dbReference type="Gene3D" id="1.25.40.10">
    <property type="entry name" value="Tetratricopeptide repeat domain"/>
    <property type="match status" value="1"/>
</dbReference>
<evidence type="ECO:0000256" key="9">
    <source>
        <dbReference type="ARBA" id="ARBA00023110"/>
    </source>
</evidence>
<dbReference type="FunFam" id="1.25.40.10:FF:000029">
    <property type="entry name" value="peptidyl-prolyl cis-trans isomerase D"/>
    <property type="match status" value="1"/>
</dbReference>
<dbReference type="InterPro" id="IPR002130">
    <property type="entry name" value="Cyclophilin-type_PPIase_dom"/>
</dbReference>
<dbReference type="GO" id="GO:0042026">
    <property type="term" value="P:protein refolding"/>
    <property type="evidence" value="ECO:0007669"/>
    <property type="project" value="UniProtKB-ARBA"/>
</dbReference>
<gene>
    <name evidence="12" type="ORF">EX30DRAFT_336593</name>
</gene>
<evidence type="ECO:0000256" key="5">
    <source>
        <dbReference type="ARBA" id="ARBA00013194"/>
    </source>
</evidence>
<dbReference type="SMART" id="SM00028">
    <property type="entry name" value="TPR"/>
    <property type="match status" value="3"/>
</dbReference>
<dbReference type="FunCoup" id="A0A4S2MI36">
    <property type="interactions" value="1088"/>
</dbReference>
<keyword evidence="10 12" id="KW-0413">Isomerase</keyword>
<evidence type="ECO:0000256" key="7">
    <source>
        <dbReference type="ARBA" id="ARBA00022737"/>
    </source>
</evidence>
<dbReference type="AlphaFoldDB" id="A0A4S2MI36"/>
<comment type="catalytic activity">
    <reaction evidence="1">
        <text>[protein]-peptidylproline (omega=180) = [protein]-peptidylproline (omega=0)</text>
        <dbReference type="Rhea" id="RHEA:16237"/>
        <dbReference type="Rhea" id="RHEA-COMP:10747"/>
        <dbReference type="Rhea" id="RHEA-COMP:10748"/>
        <dbReference type="ChEBI" id="CHEBI:83833"/>
        <dbReference type="ChEBI" id="CHEBI:83834"/>
        <dbReference type="EC" id="5.2.1.8"/>
    </reaction>
</comment>
<dbReference type="SUPFAM" id="SSF50891">
    <property type="entry name" value="Cyclophilin-like"/>
    <property type="match status" value="1"/>
</dbReference>
<dbReference type="GO" id="GO:0051082">
    <property type="term" value="F:unfolded protein binding"/>
    <property type="evidence" value="ECO:0007669"/>
    <property type="project" value="UniProtKB-ARBA"/>
</dbReference>
<evidence type="ECO:0000313" key="13">
    <source>
        <dbReference type="Proteomes" id="UP000298138"/>
    </source>
</evidence>
<comment type="subcellular location">
    <subcellularLocation>
        <location evidence="3">Cytoplasm</location>
    </subcellularLocation>
</comment>
<evidence type="ECO:0000256" key="10">
    <source>
        <dbReference type="ARBA" id="ARBA00023235"/>
    </source>
</evidence>
<comment type="similarity">
    <text evidence="4">Belongs to the cyclophilin-type PPIase family. PPIase D subfamily.</text>
</comment>
<dbReference type="SUPFAM" id="SSF48452">
    <property type="entry name" value="TPR-like"/>
    <property type="match status" value="1"/>
</dbReference>
<dbReference type="GO" id="GO:0016018">
    <property type="term" value="F:cyclosporin A binding"/>
    <property type="evidence" value="ECO:0007669"/>
    <property type="project" value="TreeGrafter"/>
</dbReference>
<keyword evidence="13" id="KW-1185">Reference proteome</keyword>
<dbReference type="EMBL" id="ML220178">
    <property type="protein sequence ID" value="TGZ76443.1"/>
    <property type="molecule type" value="Genomic_DNA"/>
</dbReference>
<name>A0A4S2MI36_9PEZI</name>
<evidence type="ECO:0000259" key="11">
    <source>
        <dbReference type="PROSITE" id="PS50072"/>
    </source>
</evidence>
<feature type="domain" description="PPIase cyclophilin-type" evidence="11">
    <location>
        <begin position="12"/>
        <end position="176"/>
    </location>
</feature>
<dbReference type="PROSITE" id="PS00170">
    <property type="entry name" value="CSA_PPIASE_1"/>
    <property type="match status" value="1"/>
</dbReference>
<keyword evidence="8" id="KW-0802">TPR repeat</keyword>
<organism evidence="12 13">
    <name type="scientific">Ascodesmis nigricans</name>
    <dbReference type="NCBI Taxonomy" id="341454"/>
    <lineage>
        <taxon>Eukaryota</taxon>
        <taxon>Fungi</taxon>
        <taxon>Dikarya</taxon>
        <taxon>Ascomycota</taxon>
        <taxon>Pezizomycotina</taxon>
        <taxon>Pezizomycetes</taxon>
        <taxon>Pezizales</taxon>
        <taxon>Ascodesmidaceae</taxon>
        <taxon>Ascodesmis</taxon>
    </lineage>
</organism>
<keyword evidence="6" id="KW-0963">Cytoplasm</keyword>
<dbReference type="PRINTS" id="PR00153">
    <property type="entry name" value="CSAPPISMRASE"/>
</dbReference>
<dbReference type="Proteomes" id="UP000298138">
    <property type="component" value="Unassembled WGS sequence"/>
</dbReference>
<evidence type="ECO:0000256" key="3">
    <source>
        <dbReference type="ARBA" id="ARBA00004496"/>
    </source>
</evidence>
<dbReference type="InterPro" id="IPR020892">
    <property type="entry name" value="Cyclophilin-type_PPIase_CS"/>
</dbReference>
<dbReference type="Pfam" id="PF00160">
    <property type="entry name" value="Pro_isomerase"/>
    <property type="match status" value="1"/>
</dbReference>
<dbReference type="GO" id="GO:0005737">
    <property type="term" value="C:cytoplasm"/>
    <property type="evidence" value="ECO:0007669"/>
    <property type="project" value="UniProtKB-SubCell"/>
</dbReference>
<dbReference type="InterPro" id="IPR011990">
    <property type="entry name" value="TPR-like_helical_dom_sf"/>
</dbReference>
<dbReference type="FunFam" id="2.40.100.10:FF:000009">
    <property type="entry name" value="Peptidyl-prolyl cis-trans isomerase D"/>
    <property type="match status" value="1"/>
</dbReference>
<evidence type="ECO:0000256" key="1">
    <source>
        <dbReference type="ARBA" id="ARBA00000971"/>
    </source>
</evidence>
<dbReference type="GO" id="GO:0003755">
    <property type="term" value="F:peptidyl-prolyl cis-trans isomerase activity"/>
    <property type="evidence" value="ECO:0007669"/>
    <property type="project" value="UniProtKB-KW"/>
</dbReference>